<gene>
    <name evidence="1" type="ORF">BpHYR1_052573</name>
</gene>
<reference evidence="1 2" key="1">
    <citation type="journal article" date="2018" name="Sci. Rep.">
        <title>Genomic signatures of local adaptation to the degree of environmental predictability in rotifers.</title>
        <authorList>
            <person name="Franch-Gras L."/>
            <person name="Hahn C."/>
            <person name="Garcia-Roger E.M."/>
            <person name="Carmona M.J."/>
            <person name="Serra M."/>
            <person name="Gomez A."/>
        </authorList>
    </citation>
    <scope>NUCLEOTIDE SEQUENCE [LARGE SCALE GENOMIC DNA]</scope>
    <source>
        <strain evidence="1">HYR1</strain>
    </source>
</reference>
<evidence type="ECO:0000313" key="2">
    <source>
        <dbReference type="Proteomes" id="UP000276133"/>
    </source>
</evidence>
<organism evidence="1 2">
    <name type="scientific">Brachionus plicatilis</name>
    <name type="common">Marine rotifer</name>
    <name type="synonym">Brachionus muelleri</name>
    <dbReference type="NCBI Taxonomy" id="10195"/>
    <lineage>
        <taxon>Eukaryota</taxon>
        <taxon>Metazoa</taxon>
        <taxon>Spiralia</taxon>
        <taxon>Gnathifera</taxon>
        <taxon>Rotifera</taxon>
        <taxon>Eurotatoria</taxon>
        <taxon>Monogononta</taxon>
        <taxon>Pseudotrocha</taxon>
        <taxon>Ploima</taxon>
        <taxon>Brachionidae</taxon>
        <taxon>Brachionus</taxon>
    </lineage>
</organism>
<dbReference type="Proteomes" id="UP000276133">
    <property type="component" value="Unassembled WGS sequence"/>
</dbReference>
<proteinExistence type="predicted"/>
<dbReference type="AlphaFoldDB" id="A0A3M7QU57"/>
<name>A0A3M7QU57_BRAPC</name>
<keyword evidence="2" id="KW-1185">Reference proteome</keyword>
<accession>A0A3M7QU57</accession>
<sequence>MISDFEKSLVLDDGGMCSTTFIQDRDKTVDFDLPYVSEDIDVVDDLEFGDCVAADDDDCSDDDEVDQETQNGKFLPLIYAVLPDKKQETYMKFFNIMVFINTYDQVNSIGKVKFYFTENFT</sequence>
<dbReference type="EMBL" id="REGN01005095">
    <property type="protein sequence ID" value="RNA14886.1"/>
    <property type="molecule type" value="Genomic_DNA"/>
</dbReference>
<protein>
    <submittedName>
        <fullName evidence="1">Uncharacterized protein</fullName>
    </submittedName>
</protein>
<comment type="caution">
    <text evidence="1">The sequence shown here is derived from an EMBL/GenBank/DDBJ whole genome shotgun (WGS) entry which is preliminary data.</text>
</comment>
<evidence type="ECO:0000313" key="1">
    <source>
        <dbReference type="EMBL" id="RNA14886.1"/>
    </source>
</evidence>